<dbReference type="EMBL" id="DS268438">
    <property type="protein sequence ID" value="EFO99519.1"/>
    <property type="molecule type" value="Genomic_DNA"/>
</dbReference>
<sequence>MLPRDRPELSNLLLGLHFHTTHLDDCLDYLFFCEKIKENGMEGEYSYPLTCQLDSWDGFLHLHYRNPCNVHDSRNDVFEPKILDSILLITVSASLLPIAILAIGSDKTELECLFFLQFITGFRNFDIVSCGVILTEILAGSLDLFIVLSVNTRIFMISNCNLRFDALQIVQLTKGTMIVSFALAVTQILCIVLAKKMVDIPNEFFKNFGPFPLSIVLYLPLLQVCVLLFILRKRNPKVDGKVDPINETKRMWKHGPKTTGNNSLFFTNCSPTPVSVF</sequence>
<accession>E3ME51</accession>
<organism evidence="2">
    <name type="scientific">Caenorhabditis remanei</name>
    <name type="common">Caenorhabditis vulgaris</name>
    <dbReference type="NCBI Taxonomy" id="31234"/>
    <lineage>
        <taxon>Eukaryota</taxon>
        <taxon>Metazoa</taxon>
        <taxon>Ecdysozoa</taxon>
        <taxon>Nematoda</taxon>
        <taxon>Chromadorea</taxon>
        <taxon>Rhabditida</taxon>
        <taxon>Rhabditina</taxon>
        <taxon>Rhabditomorpha</taxon>
        <taxon>Rhabditoidea</taxon>
        <taxon>Rhabditidae</taxon>
        <taxon>Peloderinae</taxon>
        <taxon>Caenorhabditis</taxon>
    </lineage>
</organism>
<dbReference type="AlphaFoldDB" id="E3ME51"/>
<keyword evidence="2" id="KW-1185">Reference proteome</keyword>
<reference evidence="1" key="1">
    <citation type="submission" date="2007-07" db="EMBL/GenBank/DDBJ databases">
        <title>PCAP assembly of the Caenorhabditis remanei genome.</title>
        <authorList>
            <consortium name="The Caenorhabditis remanei Sequencing Consortium"/>
            <person name="Wilson R.K."/>
        </authorList>
    </citation>
    <scope>NUCLEOTIDE SEQUENCE [LARGE SCALE GENOMIC DNA]</scope>
    <source>
        <strain evidence="1">PB4641</strain>
    </source>
</reference>
<gene>
    <name evidence="1" type="ORF">CRE_22433</name>
</gene>
<proteinExistence type="predicted"/>
<evidence type="ECO:0000313" key="2">
    <source>
        <dbReference type="Proteomes" id="UP000008281"/>
    </source>
</evidence>
<dbReference type="HOGENOM" id="CLU_1005574_0_0_1"/>
<dbReference type="Proteomes" id="UP000008281">
    <property type="component" value="Unassembled WGS sequence"/>
</dbReference>
<protein>
    <submittedName>
        <fullName evidence="1">Uncharacterized protein</fullName>
    </submittedName>
</protein>
<evidence type="ECO:0000313" key="1">
    <source>
        <dbReference type="EMBL" id="EFO99519.1"/>
    </source>
</evidence>
<name>E3ME51_CAERE</name>